<evidence type="ECO:0000313" key="3">
    <source>
        <dbReference type="EMBL" id="OGM24677.1"/>
    </source>
</evidence>
<dbReference type="InterPro" id="IPR001322">
    <property type="entry name" value="Lamin_tail_dom"/>
</dbReference>
<feature type="compositionally biased region" description="Polar residues" evidence="1">
    <location>
        <begin position="191"/>
        <end position="222"/>
    </location>
</feature>
<dbReference type="AlphaFoldDB" id="A0A1F7YBG6"/>
<protein>
    <recommendedName>
        <fullName evidence="2">LTD domain-containing protein</fullName>
    </recommendedName>
</protein>
<reference evidence="3 4" key="1">
    <citation type="journal article" date="2016" name="Nat. Commun.">
        <title>Thousands of microbial genomes shed light on interconnected biogeochemical processes in an aquifer system.</title>
        <authorList>
            <person name="Anantharaman K."/>
            <person name="Brown C.T."/>
            <person name="Hug L.A."/>
            <person name="Sharon I."/>
            <person name="Castelle C.J."/>
            <person name="Probst A.J."/>
            <person name="Thomas B.C."/>
            <person name="Singh A."/>
            <person name="Wilkins M.J."/>
            <person name="Karaoz U."/>
            <person name="Brodie E.L."/>
            <person name="Williams K.H."/>
            <person name="Hubbard S.S."/>
            <person name="Banfield J.F."/>
        </authorList>
    </citation>
    <scope>NUCLEOTIDE SEQUENCE [LARGE SCALE GENOMIC DNA]</scope>
</reference>
<proteinExistence type="predicted"/>
<comment type="caution">
    <text evidence="3">The sequence shown here is derived from an EMBL/GenBank/DDBJ whole genome shotgun (WGS) entry which is preliminary data.</text>
</comment>
<evidence type="ECO:0000259" key="2">
    <source>
        <dbReference type="Pfam" id="PF00932"/>
    </source>
</evidence>
<accession>A0A1F7YBG6</accession>
<feature type="domain" description="LTD" evidence="2">
    <location>
        <begin position="51"/>
        <end position="161"/>
    </location>
</feature>
<dbReference type="InterPro" id="IPR036415">
    <property type="entry name" value="Lamin_tail_dom_sf"/>
</dbReference>
<dbReference type="EMBL" id="MGGI01000026">
    <property type="protein sequence ID" value="OGM24677.1"/>
    <property type="molecule type" value="Genomic_DNA"/>
</dbReference>
<evidence type="ECO:0000313" key="4">
    <source>
        <dbReference type="Proteomes" id="UP000178851"/>
    </source>
</evidence>
<evidence type="ECO:0000256" key="1">
    <source>
        <dbReference type="SAM" id="MobiDB-lite"/>
    </source>
</evidence>
<name>A0A1F7YBG6_9BACT</name>
<dbReference type="SUPFAM" id="SSF74853">
    <property type="entry name" value="Lamin A/C globular tail domain"/>
    <property type="match status" value="1"/>
</dbReference>
<sequence length="222" mass="23500">MKKKAIFIFGILTIWVLVLVVSKNTYSYFSNSAVSSNNIFTAAPIFPGFPGSVVVNEINWVGSDLTGQTGQNDEWLELRNTTESSINISGWKISGAVVGTGDLNIASGIIPAGGFFLISNFDETTSRINVAPDLVTTDLQLDNANAQYILKDNSNNVIDTADDGSGNPLAGTNGPPKRSMERKSPSGDGTLGTNWQNASTHTNMDGSASTDEYGTPKATNGL</sequence>
<feature type="region of interest" description="Disordered" evidence="1">
    <location>
        <begin position="159"/>
        <end position="222"/>
    </location>
</feature>
<dbReference type="Proteomes" id="UP000178851">
    <property type="component" value="Unassembled WGS sequence"/>
</dbReference>
<dbReference type="Pfam" id="PF00932">
    <property type="entry name" value="LTD"/>
    <property type="match status" value="1"/>
</dbReference>
<organism evidence="3 4">
    <name type="scientific">Candidatus Woesebacteria bacterium RIFCSPHIGHO2_01_FULL_39_28</name>
    <dbReference type="NCBI Taxonomy" id="1802496"/>
    <lineage>
        <taxon>Bacteria</taxon>
        <taxon>Candidatus Woeseibacteriota</taxon>
    </lineage>
</organism>
<gene>
    <name evidence="3" type="ORF">A2627_02665</name>
</gene>